<dbReference type="InterPro" id="IPR013785">
    <property type="entry name" value="Aldolase_TIM"/>
</dbReference>
<dbReference type="PROSITE" id="PS00557">
    <property type="entry name" value="FMN_HYDROXY_ACID_DH_1"/>
    <property type="match status" value="1"/>
</dbReference>
<comment type="cofactor">
    <cofactor evidence="1">
        <name>FMN</name>
        <dbReference type="ChEBI" id="CHEBI:58210"/>
    </cofactor>
</comment>
<feature type="binding site" evidence="7">
    <location>
        <position position="129"/>
    </location>
    <ligand>
        <name>glyoxylate</name>
        <dbReference type="ChEBI" id="CHEBI:36655"/>
    </ligand>
</feature>
<evidence type="ECO:0000313" key="9">
    <source>
        <dbReference type="EMBL" id="MCW6534009.1"/>
    </source>
</evidence>
<dbReference type="InterPro" id="IPR008259">
    <property type="entry name" value="FMN_hydac_DH_AS"/>
</dbReference>
<dbReference type="PANTHER" id="PTHR10578">
    <property type="entry name" value="S -2-HYDROXY-ACID OXIDASE-RELATED"/>
    <property type="match status" value="1"/>
</dbReference>
<dbReference type="GO" id="GO:0005886">
    <property type="term" value="C:plasma membrane"/>
    <property type="evidence" value="ECO:0007669"/>
    <property type="project" value="TreeGrafter"/>
</dbReference>
<evidence type="ECO:0000256" key="1">
    <source>
        <dbReference type="ARBA" id="ARBA00001917"/>
    </source>
</evidence>
<feature type="binding site" evidence="7">
    <location>
        <position position="254"/>
    </location>
    <ligand>
        <name>FMN</name>
        <dbReference type="ChEBI" id="CHEBI:58210"/>
    </ligand>
</feature>
<evidence type="ECO:0000256" key="5">
    <source>
        <dbReference type="ARBA" id="ARBA00024042"/>
    </source>
</evidence>
<dbReference type="GO" id="GO:0010181">
    <property type="term" value="F:FMN binding"/>
    <property type="evidence" value="ECO:0007669"/>
    <property type="project" value="InterPro"/>
</dbReference>
<name>A0AA41ZBS6_9SPHN</name>
<dbReference type="GO" id="GO:0009060">
    <property type="term" value="P:aerobic respiration"/>
    <property type="evidence" value="ECO:0007669"/>
    <property type="project" value="TreeGrafter"/>
</dbReference>
<dbReference type="Pfam" id="PF01070">
    <property type="entry name" value="FMN_dh"/>
    <property type="match status" value="1"/>
</dbReference>
<dbReference type="PROSITE" id="PS51349">
    <property type="entry name" value="FMN_HYDROXY_ACID_DH_2"/>
    <property type="match status" value="1"/>
</dbReference>
<evidence type="ECO:0000256" key="7">
    <source>
        <dbReference type="PIRSR" id="PIRSR000138-2"/>
    </source>
</evidence>
<organism evidence="9 10">
    <name type="scientific">Sphingomonas lycopersici</name>
    <dbReference type="NCBI Taxonomy" id="2951807"/>
    <lineage>
        <taxon>Bacteria</taxon>
        <taxon>Pseudomonadati</taxon>
        <taxon>Pseudomonadota</taxon>
        <taxon>Alphaproteobacteria</taxon>
        <taxon>Sphingomonadales</taxon>
        <taxon>Sphingomonadaceae</taxon>
        <taxon>Sphingomonas</taxon>
    </lineage>
</organism>
<feature type="binding site" evidence="7">
    <location>
        <position position="106"/>
    </location>
    <ligand>
        <name>FMN</name>
        <dbReference type="ChEBI" id="CHEBI:58210"/>
    </ligand>
</feature>
<feature type="binding site" evidence="7">
    <location>
        <begin position="309"/>
        <end position="313"/>
    </location>
    <ligand>
        <name>FMN</name>
        <dbReference type="ChEBI" id="CHEBI:58210"/>
    </ligand>
</feature>
<proteinExistence type="inferred from homology"/>
<feature type="binding site" evidence="7">
    <location>
        <position position="24"/>
    </location>
    <ligand>
        <name>glyoxylate</name>
        <dbReference type="ChEBI" id="CHEBI:36655"/>
    </ligand>
</feature>
<keyword evidence="10" id="KW-1185">Reference proteome</keyword>
<accession>A0AA41ZBS6</accession>
<feature type="binding site" evidence="7">
    <location>
        <begin position="332"/>
        <end position="333"/>
    </location>
    <ligand>
        <name>FMN</name>
        <dbReference type="ChEBI" id="CHEBI:58210"/>
    </ligand>
</feature>
<dbReference type="InterPro" id="IPR012133">
    <property type="entry name" value="Alpha-hydoxy_acid_DH_FMN"/>
</dbReference>
<evidence type="ECO:0000256" key="2">
    <source>
        <dbReference type="ARBA" id="ARBA00022630"/>
    </source>
</evidence>
<dbReference type="RefSeq" id="WP_179513860.1">
    <property type="nucleotide sequence ID" value="NZ_JANFAV010000002.1"/>
</dbReference>
<gene>
    <name evidence="9" type="ORF">NEE01_04350</name>
</gene>
<keyword evidence="2 7" id="KW-0285">Flavoprotein</keyword>
<dbReference type="AlphaFoldDB" id="A0AA41ZBS6"/>
<evidence type="ECO:0000256" key="3">
    <source>
        <dbReference type="ARBA" id="ARBA00022643"/>
    </source>
</evidence>
<feature type="domain" description="FMN hydroxy acid dehydrogenase" evidence="8">
    <location>
        <begin position="1"/>
        <end position="383"/>
    </location>
</feature>
<sequence>MKAASITDYRELARRRLPRFLFDYIDGGSYAEVTLGRNIADLEAVALRQRVLRDIADIDLSTNLFGQRLAMPVALGPVGLAGLNARRGEVQAARAAEAAGVPFTLSTVSACPLAEVTVGARAPIWFQLYMIRDRGFMIDLMQQAQAAACPVLIFTVDMPVPGTRYRDYRSGLAGAPGLGGSLRRFGQALMHPRWAWDVGLWGRPHHLGNVVPVLAGKTGLNDFFAWMRDNFDPRTRWDDLDFVRQHWKGPIALKGILDPEDAREAAARGVEGVIVSNHGGRQLDGVSSSARALPAIADAVGDRLTLLADGGIRSGLDVVRMLALGAKGVLLGRAWAWALGGAGGAGVAHVLDLLAAEMRVAMGLTGVTRIAEIDKHIIAKGGEEWAETR</sequence>
<protein>
    <submittedName>
        <fullName evidence="9">L-lactate dehydrogenase</fullName>
        <ecNumber evidence="9">1.1.1.27</ecNumber>
    </submittedName>
</protein>
<dbReference type="GO" id="GO:0004459">
    <property type="term" value="F:L-lactate dehydrogenase (NAD+) activity"/>
    <property type="evidence" value="ECO:0007669"/>
    <property type="project" value="UniProtKB-EC"/>
</dbReference>
<dbReference type="EC" id="1.1.1.27" evidence="9"/>
<dbReference type="InterPro" id="IPR037396">
    <property type="entry name" value="FMN_HAD"/>
</dbReference>
<feature type="binding site" evidence="7">
    <location>
        <position position="278"/>
    </location>
    <ligand>
        <name>glyoxylate</name>
        <dbReference type="ChEBI" id="CHEBI:36655"/>
    </ligand>
</feature>
<comment type="caution">
    <text evidence="9">The sequence shown here is derived from an EMBL/GenBank/DDBJ whole genome shotgun (WGS) entry which is preliminary data.</text>
</comment>
<feature type="binding site" evidence="7">
    <location>
        <position position="127"/>
    </location>
    <ligand>
        <name>FMN</name>
        <dbReference type="ChEBI" id="CHEBI:58210"/>
    </ligand>
</feature>
<reference evidence="9" key="1">
    <citation type="submission" date="2022-06" db="EMBL/GenBank/DDBJ databases">
        <title>Sphingomonas sp. nov. isolated from rhizosphere soil of tomato.</title>
        <authorList>
            <person name="Dong H."/>
            <person name="Gao R."/>
        </authorList>
    </citation>
    <scope>NUCLEOTIDE SEQUENCE</scope>
    <source>
        <strain evidence="9">MMSM24</strain>
    </source>
</reference>
<keyword evidence="4 9" id="KW-0560">Oxidoreductase</keyword>
<dbReference type="Proteomes" id="UP001165565">
    <property type="component" value="Unassembled WGS sequence"/>
</dbReference>
<dbReference type="SUPFAM" id="SSF51395">
    <property type="entry name" value="FMN-linked oxidoreductases"/>
    <property type="match status" value="1"/>
</dbReference>
<comment type="similarity">
    <text evidence="5">Belongs to the FMN-dependent alpha-hydroxy acid dehydrogenase family.</text>
</comment>
<dbReference type="CDD" id="cd02809">
    <property type="entry name" value="alpha_hydroxyacid_oxid_FMN"/>
    <property type="match status" value="1"/>
</dbReference>
<evidence type="ECO:0000259" key="8">
    <source>
        <dbReference type="PROSITE" id="PS51349"/>
    </source>
</evidence>
<feature type="binding site" evidence="7">
    <location>
        <position position="276"/>
    </location>
    <ligand>
        <name>FMN</name>
        <dbReference type="ChEBI" id="CHEBI:58210"/>
    </ligand>
</feature>
<keyword evidence="3 7" id="KW-0288">FMN</keyword>
<dbReference type="InterPro" id="IPR000262">
    <property type="entry name" value="FMN-dep_DH"/>
</dbReference>
<evidence type="ECO:0000313" key="10">
    <source>
        <dbReference type="Proteomes" id="UP001165565"/>
    </source>
</evidence>
<dbReference type="PIRSF" id="PIRSF000138">
    <property type="entry name" value="Al-hdrx_acd_dh"/>
    <property type="match status" value="1"/>
</dbReference>
<dbReference type="EMBL" id="JANFAV010000002">
    <property type="protein sequence ID" value="MCW6534009.1"/>
    <property type="molecule type" value="Genomic_DNA"/>
</dbReference>
<dbReference type="PANTHER" id="PTHR10578:SF85">
    <property type="entry name" value="L-LACTATE DEHYDROGENASE"/>
    <property type="match status" value="1"/>
</dbReference>
<feature type="active site" description="Proton acceptor" evidence="6">
    <location>
        <position position="278"/>
    </location>
</feature>
<feature type="binding site" evidence="7">
    <location>
        <position position="164"/>
    </location>
    <ligand>
        <name>glyoxylate</name>
        <dbReference type="ChEBI" id="CHEBI:36655"/>
    </ligand>
</feature>
<feature type="binding site" evidence="7">
    <location>
        <position position="281"/>
    </location>
    <ligand>
        <name>glyoxylate</name>
        <dbReference type="ChEBI" id="CHEBI:36655"/>
    </ligand>
</feature>
<evidence type="ECO:0000256" key="4">
    <source>
        <dbReference type="ARBA" id="ARBA00023002"/>
    </source>
</evidence>
<feature type="binding site" evidence="7">
    <location>
        <begin position="77"/>
        <end position="79"/>
    </location>
    <ligand>
        <name>FMN</name>
        <dbReference type="ChEBI" id="CHEBI:58210"/>
    </ligand>
</feature>
<dbReference type="NCBIfam" id="NF008398">
    <property type="entry name" value="PRK11197.1"/>
    <property type="match status" value="1"/>
</dbReference>
<dbReference type="Gene3D" id="3.20.20.70">
    <property type="entry name" value="Aldolase class I"/>
    <property type="match status" value="1"/>
</dbReference>
<feature type="binding site" evidence="7">
    <location>
        <position position="155"/>
    </location>
    <ligand>
        <name>FMN</name>
        <dbReference type="ChEBI" id="CHEBI:58210"/>
    </ligand>
</feature>
<evidence type="ECO:0000256" key="6">
    <source>
        <dbReference type="PIRSR" id="PIRSR000138-1"/>
    </source>
</evidence>
<dbReference type="FunFam" id="3.20.20.70:FF:000029">
    <property type="entry name" value="L-lactate dehydrogenase"/>
    <property type="match status" value="1"/>
</dbReference>